<sequence length="324" mass="35336">MAAQRTILVTAAAGNIGSELVPQLLSHDGIKVVLPTSNAERLKSKLPSTASAGNTAIEQGNIKDAQWIQSLLTTHNVDSVFLCLTGSDEIFTTLNFLDAMQRAGTVKHLVYLSACGDYVSPEGFRNLLSICSAGHVLVKPLIEQKLAYAEFPWTTTVLGPTLFMSNDVRSKGSMLKDGFFDEPLGTKGVSRVNTSDIALAACNAFLATEKWGGKKVMIGSLRRFTDSDVTALWSTALGGKAINMCRSDEAGLLSFENHFESMIGGGRPNAEKSGWGRDLRMMYEMFEKVGFGMSEQEYGEQVKLLGKEPEEYEAWVQRTGQSWI</sequence>
<dbReference type="AlphaFoldDB" id="A0AAI8VPK4"/>
<reference evidence="4" key="1">
    <citation type="submission" date="2023-10" db="EMBL/GenBank/DDBJ databases">
        <authorList>
            <person name="Hackl T."/>
        </authorList>
    </citation>
    <scope>NUCLEOTIDE SEQUENCE</scope>
</reference>
<evidence type="ECO:0000256" key="2">
    <source>
        <dbReference type="ARBA" id="ARBA00022857"/>
    </source>
</evidence>
<organism evidence="4 5">
    <name type="scientific">Anthostomella pinea</name>
    <dbReference type="NCBI Taxonomy" id="933095"/>
    <lineage>
        <taxon>Eukaryota</taxon>
        <taxon>Fungi</taxon>
        <taxon>Dikarya</taxon>
        <taxon>Ascomycota</taxon>
        <taxon>Pezizomycotina</taxon>
        <taxon>Sordariomycetes</taxon>
        <taxon>Xylariomycetidae</taxon>
        <taxon>Xylariales</taxon>
        <taxon>Xylariaceae</taxon>
        <taxon>Anthostomella</taxon>
    </lineage>
</organism>
<feature type="domain" description="NmrA-like" evidence="3">
    <location>
        <begin position="5"/>
        <end position="240"/>
    </location>
</feature>
<dbReference type="InterPro" id="IPR051164">
    <property type="entry name" value="NmrA-like_oxidored"/>
</dbReference>
<dbReference type="Proteomes" id="UP001295740">
    <property type="component" value="Unassembled WGS sequence"/>
</dbReference>
<protein>
    <submittedName>
        <fullName evidence="4">Uu.00g137790.m01.CDS01</fullName>
    </submittedName>
</protein>
<comment type="similarity">
    <text evidence="1">Belongs to the NmrA-type oxidoreductase family.</text>
</comment>
<proteinExistence type="inferred from homology"/>
<evidence type="ECO:0000313" key="5">
    <source>
        <dbReference type="Proteomes" id="UP001295740"/>
    </source>
</evidence>
<dbReference type="EMBL" id="CAUWAG010000012">
    <property type="protein sequence ID" value="CAJ2508753.1"/>
    <property type="molecule type" value="Genomic_DNA"/>
</dbReference>
<gene>
    <name evidence="4" type="ORF">KHLLAP_LOCUS9221</name>
</gene>
<dbReference type="Gene3D" id="3.40.50.720">
    <property type="entry name" value="NAD(P)-binding Rossmann-like Domain"/>
    <property type="match status" value="1"/>
</dbReference>
<comment type="caution">
    <text evidence="4">The sequence shown here is derived from an EMBL/GenBank/DDBJ whole genome shotgun (WGS) entry which is preliminary data.</text>
</comment>
<dbReference type="InterPro" id="IPR036291">
    <property type="entry name" value="NAD(P)-bd_dom_sf"/>
</dbReference>
<dbReference type="InterPro" id="IPR008030">
    <property type="entry name" value="NmrA-like"/>
</dbReference>
<dbReference type="Pfam" id="PF05368">
    <property type="entry name" value="NmrA"/>
    <property type="match status" value="1"/>
</dbReference>
<dbReference type="SUPFAM" id="SSF51735">
    <property type="entry name" value="NAD(P)-binding Rossmann-fold domains"/>
    <property type="match status" value="1"/>
</dbReference>
<dbReference type="PANTHER" id="PTHR42748:SF7">
    <property type="entry name" value="NMRA LIKE REDOX SENSOR 1-RELATED"/>
    <property type="match status" value="1"/>
</dbReference>
<evidence type="ECO:0000313" key="4">
    <source>
        <dbReference type="EMBL" id="CAJ2508753.1"/>
    </source>
</evidence>
<evidence type="ECO:0000256" key="1">
    <source>
        <dbReference type="ARBA" id="ARBA00006328"/>
    </source>
</evidence>
<accession>A0AAI8VPK4</accession>
<keyword evidence="5" id="KW-1185">Reference proteome</keyword>
<evidence type="ECO:0000259" key="3">
    <source>
        <dbReference type="Pfam" id="PF05368"/>
    </source>
</evidence>
<name>A0AAI8VPK4_9PEZI</name>
<dbReference type="PANTHER" id="PTHR42748">
    <property type="entry name" value="NITROGEN METABOLITE REPRESSION PROTEIN NMRA FAMILY MEMBER"/>
    <property type="match status" value="1"/>
</dbReference>
<keyword evidence="2" id="KW-0521">NADP</keyword>